<gene>
    <name evidence="2" type="ORF">THF1A12_170061</name>
</gene>
<dbReference type="PANTHER" id="PTHR43415:SF3">
    <property type="entry name" value="GNAT-FAMILY ACETYLTRANSFERASE"/>
    <property type="match status" value="1"/>
</dbReference>
<comment type="caution">
    <text evidence="2">The sequence shown here is derived from an EMBL/GenBank/DDBJ whole genome shotgun (WGS) entry which is preliminary data.</text>
</comment>
<proteinExistence type="predicted"/>
<dbReference type="CDD" id="cd04301">
    <property type="entry name" value="NAT_SF"/>
    <property type="match status" value="1"/>
</dbReference>
<dbReference type="Gene3D" id="3.40.630.30">
    <property type="match status" value="1"/>
</dbReference>
<dbReference type="Pfam" id="PF00583">
    <property type="entry name" value="Acetyltransf_1"/>
    <property type="match status" value="1"/>
</dbReference>
<sequence length="163" mass="19070">MAETKMELRAFEKEDYEALIHWIDSEQLNYQWGGPNFNFPLDHQQISLHCAKPEVFPFMLVCDGKQAGYVELFKESQSQFRICRVFVSNDFRGKGLSKVMLTQLIELSQTQYHAQVLSLAVFERNTVAKNCYESLGFEVTSRESGERSFDGEIWDLLFMEKRF</sequence>
<organism evidence="2 3">
    <name type="scientific">Vibrio jasicida</name>
    <dbReference type="NCBI Taxonomy" id="766224"/>
    <lineage>
        <taxon>Bacteria</taxon>
        <taxon>Pseudomonadati</taxon>
        <taxon>Pseudomonadota</taxon>
        <taxon>Gammaproteobacteria</taxon>
        <taxon>Vibrionales</taxon>
        <taxon>Vibrionaceae</taxon>
        <taxon>Vibrio</taxon>
    </lineage>
</organism>
<feature type="domain" description="N-acetyltransferase" evidence="1">
    <location>
        <begin position="6"/>
        <end position="160"/>
    </location>
</feature>
<dbReference type="Proteomes" id="UP001295462">
    <property type="component" value="Unassembled WGS sequence"/>
</dbReference>
<name>A0AAU9QHZ7_9VIBR</name>
<dbReference type="InterPro" id="IPR016181">
    <property type="entry name" value="Acyl_CoA_acyltransferase"/>
</dbReference>
<dbReference type="PANTHER" id="PTHR43415">
    <property type="entry name" value="SPERMIDINE N(1)-ACETYLTRANSFERASE"/>
    <property type="match status" value="1"/>
</dbReference>
<dbReference type="GO" id="GO:0016747">
    <property type="term" value="F:acyltransferase activity, transferring groups other than amino-acyl groups"/>
    <property type="evidence" value="ECO:0007669"/>
    <property type="project" value="InterPro"/>
</dbReference>
<evidence type="ECO:0000259" key="1">
    <source>
        <dbReference type="PROSITE" id="PS51186"/>
    </source>
</evidence>
<evidence type="ECO:0000313" key="2">
    <source>
        <dbReference type="EMBL" id="CAH1581556.1"/>
    </source>
</evidence>
<accession>A0AAU9QHZ7</accession>
<dbReference type="PROSITE" id="PS51186">
    <property type="entry name" value="GNAT"/>
    <property type="match status" value="1"/>
</dbReference>
<evidence type="ECO:0000313" key="3">
    <source>
        <dbReference type="Proteomes" id="UP001295462"/>
    </source>
</evidence>
<reference evidence="2" key="1">
    <citation type="submission" date="2022-01" db="EMBL/GenBank/DDBJ databases">
        <authorList>
            <person name="Lagorce A."/>
        </authorList>
    </citation>
    <scope>NUCLEOTIDE SEQUENCE</scope>
    <source>
        <strain evidence="2">Th15_F1_A12</strain>
    </source>
</reference>
<protein>
    <submittedName>
        <fullName evidence="2">GNAT family N-acetyltransferase</fullName>
    </submittedName>
</protein>
<dbReference type="InterPro" id="IPR000182">
    <property type="entry name" value="GNAT_dom"/>
</dbReference>
<dbReference type="AlphaFoldDB" id="A0AAU9QHZ7"/>
<dbReference type="EMBL" id="CAKMUD010000069">
    <property type="protein sequence ID" value="CAH1581556.1"/>
    <property type="molecule type" value="Genomic_DNA"/>
</dbReference>
<dbReference type="SUPFAM" id="SSF55729">
    <property type="entry name" value="Acyl-CoA N-acyltransferases (Nat)"/>
    <property type="match status" value="1"/>
</dbReference>